<dbReference type="Proteomes" id="UP000030184">
    <property type="component" value="Unassembled WGS sequence"/>
</dbReference>
<organism evidence="1 2">
    <name type="scientific">Jejuia pallidilutea</name>
    <dbReference type="NCBI Taxonomy" id="504487"/>
    <lineage>
        <taxon>Bacteria</taxon>
        <taxon>Pseudomonadati</taxon>
        <taxon>Bacteroidota</taxon>
        <taxon>Flavobacteriia</taxon>
        <taxon>Flavobacteriales</taxon>
        <taxon>Flavobacteriaceae</taxon>
        <taxon>Jejuia</taxon>
    </lineage>
</organism>
<dbReference type="EMBL" id="BBNY01000068">
    <property type="protein sequence ID" value="GAL90132.1"/>
    <property type="molecule type" value="Genomic_DNA"/>
</dbReference>
<reference evidence="2" key="1">
    <citation type="journal article" date="2014" name="Genome Announc.">
        <title>Draft Genome Sequence of Marine Flavobacterium Jejuia pallidilutea Strain 11shimoA1 and Pigmentation Mutants.</title>
        <authorList>
            <person name="Takatani N."/>
            <person name="Nakanishi M."/>
            <person name="Meirelles P."/>
            <person name="Mino S."/>
            <person name="Suda W."/>
            <person name="Oshima K."/>
            <person name="Hattori M."/>
            <person name="Ohkuma M."/>
            <person name="Hosokawa M."/>
            <person name="Miyashita K."/>
            <person name="Thompson F.L."/>
            <person name="Niwa A."/>
            <person name="Sawabe T."/>
            <person name="Sawabe T."/>
        </authorList>
    </citation>
    <scope>NUCLEOTIDE SEQUENCE [LARGE SCALE GENOMIC DNA]</scope>
    <source>
        <strain evidence="2">JCM 19538</strain>
    </source>
</reference>
<protein>
    <submittedName>
        <fullName evidence="1">Uncharacterized protein</fullName>
    </submittedName>
</protein>
<sequence length="40" mass="4809">MFTDKIKHKTNTNCKGLFLLILWKSKGFFIKLFLKSLNYK</sequence>
<evidence type="ECO:0000313" key="2">
    <source>
        <dbReference type="Proteomes" id="UP000030184"/>
    </source>
</evidence>
<comment type="caution">
    <text evidence="1">The sequence shown here is derived from an EMBL/GenBank/DDBJ whole genome shotgun (WGS) entry which is preliminary data.</text>
</comment>
<gene>
    <name evidence="1" type="ORF">JCM19538_873</name>
</gene>
<keyword evidence="2" id="KW-1185">Reference proteome</keyword>
<dbReference type="AlphaFoldDB" id="A0A098LUQ1"/>
<name>A0A098LUQ1_9FLAO</name>
<evidence type="ECO:0000313" key="1">
    <source>
        <dbReference type="EMBL" id="GAL90132.1"/>
    </source>
</evidence>
<proteinExistence type="predicted"/>
<accession>A0A098LUQ1</accession>